<dbReference type="EMBL" id="JBHRVQ010000001">
    <property type="protein sequence ID" value="MFC3387332.1"/>
    <property type="molecule type" value="Genomic_DNA"/>
</dbReference>
<dbReference type="InterPro" id="IPR000397">
    <property type="entry name" value="Heat_shock_Hsp33"/>
</dbReference>
<evidence type="ECO:0000256" key="1">
    <source>
        <dbReference type="ARBA" id="ARBA00022490"/>
    </source>
</evidence>
<protein>
    <recommendedName>
        <fullName evidence="6">33 kDa chaperonin</fullName>
    </recommendedName>
    <alternativeName>
        <fullName evidence="6">Heat shock protein 33 homolog</fullName>
        <shortName evidence="6">HSP33</shortName>
    </alternativeName>
</protein>
<dbReference type="Gene3D" id="3.55.30.10">
    <property type="entry name" value="Hsp33 domain"/>
    <property type="match status" value="1"/>
</dbReference>
<keyword evidence="5 6" id="KW-0676">Redox-active center</keyword>
<dbReference type="PIRSF" id="PIRSF005261">
    <property type="entry name" value="Heat_shock_Hsp33"/>
    <property type="match status" value="1"/>
</dbReference>
<accession>A0ABV7N178</accession>
<dbReference type="HAMAP" id="MF_00117">
    <property type="entry name" value="HslO"/>
    <property type="match status" value="1"/>
</dbReference>
<evidence type="ECO:0000256" key="5">
    <source>
        <dbReference type="ARBA" id="ARBA00023284"/>
    </source>
</evidence>
<evidence type="ECO:0000256" key="2">
    <source>
        <dbReference type="ARBA" id="ARBA00022833"/>
    </source>
</evidence>
<dbReference type="NCBIfam" id="NF001033">
    <property type="entry name" value="PRK00114.1"/>
    <property type="match status" value="1"/>
</dbReference>
<proteinExistence type="inferred from homology"/>
<dbReference type="InterPro" id="IPR016154">
    <property type="entry name" value="Heat_shock_Hsp33_C"/>
</dbReference>
<dbReference type="CDD" id="cd00498">
    <property type="entry name" value="Hsp33"/>
    <property type="match status" value="1"/>
</dbReference>
<evidence type="ECO:0000256" key="6">
    <source>
        <dbReference type="HAMAP-Rule" id="MF_00117"/>
    </source>
</evidence>
<keyword evidence="8" id="KW-1185">Reference proteome</keyword>
<reference evidence="8" key="1">
    <citation type="journal article" date="2019" name="Int. J. Syst. Evol. Microbiol.">
        <title>The Global Catalogue of Microorganisms (GCM) 10K type strain sequencing project: providing services to taxonomists for standard genome sequencing and annotation.</title>
        <authorList>
            <consortium name="The Broad Institute Genomics Platform"/>
            <consortium name="The Broad Institute Genome Sequencing Center for Infectious Disease"/>
            <person name="Wu L."/>
            <person name="Ma J."/>
        </authorList>
    </citation>
    <scope>NUCLEOTIDE SEQUENCE [LARGE SCALE GENOMIC DNA]</scope>
    <source>
        <strain evidence="8">CCM 7756</strain>
    </source>
</reference>
<comment type="function">
    <text evidence="6">Redox regulated molecular chaperone. Protects both thermally unfolding and oxidatively damaged proteins from irreversible aggregation. Plays an important role in the bacterial defense system toward oxidative stress.</text>
</comment>
<dbReference type="PANTHER" id="PTHR30111">
    <property type="entry name" value="33 KDA CHAPERONIN"/>
    <property type="match status" value="1"/>
</dbReference>
<dbReference type="RefSeq" id="WP_380656945.1">
    <property type="nucleotide sequence ID" value="NZ_JBHRVQ010000001.1"/>
</dbReference>
<keyword evidence="1 6" id="KW-0963">Cytoplasm</keyword>
<evidence type="ECO:0000313" key="7">
    <source>
        <dbReference type="EMBL" id="MFC3387332.1"/>
    </source>
</evidence>
<dbReference type="Pfam" id="PF01430">
    <property type="entry name" value="HSP33"/>
    <property type="match status" value="1"/>
</dbReference>
<feature type="disulfide bond" description="Redox-active" evidence="6">
    <location>
        <begin position="238"/>
        <end position="240"/>
    </location>
</feature>
<comment type="similarity">
    <text evidence="6">Belongs to the HSP33 family.</text>
</comment>
<dbReference type="InterPro" id="IPR016153">
    <property type="entry name" value="Heat_shock_Hsp33_N"/>
</dbReference>
<dbReference type="SUPFAM" id="SSF118352">
    <property type="entry name" value="HSP33 redox switch-like"/>
    <property type="match status" value="1"/>
</dbReference>
<dbReference type="PANTHER" id="PTHR30111:SF1">
    <property type="entry name" value="33 KDA CHAPERONIN"/>
    <property type="match status" value="1"/>
</dbReference>
<dbReference type="Proteomes" id="UP001595637">
    <property type="component" value="Unassembled WGS sequence"/>
</dbReference>
<name>A0ABV7N178_9STAP</name>
<feature type="disulfide bond" description="Redox-active" evidence="6">
    <location>
        <begin position="271"/>
        <end position="274"/>
    </location>
</feature>
<dbReference type="SUPFAM" id="SSF64397">
    <property type="entry name" value="Hsp33 domain"/>
    <property type="match status" value="1"/>
</dbReference>
<keyword evidence="2 6" id="KW-0862">Zinc</keyword>
<evidence type="ECO:0000313" key="8">
    <source>
        <dbReference type="Proteomes" id="UP001595637"/>
    </source>
</evidence>
<evidence type="ECO:0000256" key="3">
    <source>
        <dbReference type="ARBA" id="ARBA00023157"/>
    </source>
</evidence>
<comment type="caution">
    <text evidence="7">The sequence shown here is derived from an EMBL/GenBank/DDBJ whole genome shotgun (WGS) entry which is preliminary data.</text>
</comment>
<comment type="subcellular location">
    <subcellularLocation>
        <location evidence="6">Cytoplasm</location>
    </subcellularLocation>
</comment>
<keyword evidence="4 6" id="KW-0143">Chaperone</keyword>
<comment type="PTM">
    <text evidence="6">Under oxidizing conditions two disulfide bonds are formed involving the reactive cysteines. Under reducing conditions zinc is bound to the reactive cysteines and the protein is inactive.</text>
</comment>
<dbReference type="Gene3D" id="3.90.1280.10">
    <property type="entry name" value="HSP33 redox switch-like"/>
    <property type="match status" value="1"/>
</dbReference>
<evidence type="ECO:0000256" key="4">
    <source>
        <dbReference type="ARBA" id="ARBA00023186"/>
    </source>
</evidence>
<sequence length="291" mass="31439">MPMDRLIRGIGMNDEIRIFSVDTTDTVNEAVSRHGAYPTAAAALGRSMTAGLMMGAMLKNEEKVTITVQGGGPIGAIVVDSDAKGSVRGYLGNPKVHFPLNDIGKLDVRRAVGTDGFLSVAKDIGLKDHFTGSTEIVSGELGEDFSYYFYASEQIPSIVALGVLVNPDNTIKAAGGFIIQVLPGASDETMAYLDARAKEMTPVSKLIDQGLSPEEIINEAIGEENWRSLDEMPVHFECSCSKDRFLNAIASLDPSEIIAMIQEDGGAEADCHFCRNKVWIEKEELQELIAH</sequence>
<keyword evidence="3 6" id="KW-1015">Disulfide bond</keyword>
<organism evidence="7 8">
    <name type="scientific">Salinicoccus sesuvii</name>
    <dbReference type="NCBI Taxonomy" id="868281"/>
    <lineage>
        <taxon>Bacteria</taxon>
        <taxon>Bacillati</taxon>
        <taxon>Bacillota</taxon>
        <taxon>Bacilli</taxon>
        <taxon>Bacillales</taxon>
        <taxon>Staphylococcaceae</taxon>
        <taxon>Salinicoccus</taxon>
    </lineage>
</organism>
<gene>
    <name evidence="6 7" type="primary">hslO</name>
    <name evidence="7" type="ORF">ACFOEO_01770</name>
</gene>